<keyword evidence="2" id="KW-0812">Transmembrane</keyword>
<feature type="transmembrane region" description="Helical" evidence="2">
    <location>
        <begin position="54"/>
        <end position="74"/>
    </location>
</feature>
<reference evidence="3" key="1">
    <citation type="journal article" date="2014" name="Int. J. Syst. Evol. Microbiol.">
        <title>Complete genome sequence of Corynebacterium casei LMG S-19264T (=DSM 44701T), isolated from a smear-ripened cheese.</title>
        <authorList>
            <consortium name="US DOE Joint Genome Institute (JGI-PGF)"/>
            <person name="Walter F."/>
            <person name="Albersmeier A."/>
            <person name="Kalinowski J."/>
            <person name="Ruckert C."/>
        </authorList>
    </citation>
    <scope>NUCLEOTIDE SEQUENCE</scope>
    <source>
        <strain evidence="3">JCM 4136</strain>
    </source>
</reference>
<proteinExistence type="predicted"/>
<feature type="region of interest" description="Disordered" evidence="1">
    <location>
        <begin position="1"/>
        <end position="47"/>
    </location>
</feature>
<dbReference type="AlphaFoldDB" id="A0A8H9HKQ4"/>
<sequence length="76" mass="7770">MSAHSIHAKSRVTPGMRGGGGPRPQETPPAEDGVGGTGPRETHNPTKGWAAGPLAAIVIVSVLVALFFLAYAIIIL</sequence>
<keyword evidence="2" id="KW-1133">Transmembrane helix</keyword>
<evidence type="ECO:0000313" key="3">
    <source>
        <dbReference type="EMBL" id="GGU73525.1"/>
    </source>
</evidence>
<accession>A0A8H9HKQ4</accession>
<dbReference type="InterPro" id="IPR045512">
    <property type="entry name" value="DUF6480"/>
</dbReference>
<dbReference type="Proteomes" id="UP000660975">
    <property type="component" value="Unassembled WGS sequence"/>
</dbReference>
<dbReference type="RefSeq" id="WP_100455592.1">
    <property type="nucleotide sequence ID" value="NZ_BLLO01000031.1"/>
</dbReference>
<organism evidence="3 4">
    <name type="scientific">Streptomyces gougerotii</name>
    <dbReference type="NCBI Taxonomy" id="53448"/>
    <lineage>
        <taxon>Bacteria</taxon>
        <taxon>Bacillati</taxon>
        <taxon>Actinomycetota</taxon>
        <taxon>Actinomycetes</taxon>
        <taxon>Kitasatosporales</taxon>
        <taxon>Streptomycetaceae</taxon>
        <taxon>Streptomyces</taxon>
        <taxon>Streptomyces diastaticus group</taxon>
    </lineage>
</organism>
<name>A0A8H9HKQ4_9ACTN</name>
<gene>
    <name evidence="3" type="ORF">GCM10010227_29680</name>
</gene>
<keyword evidence="2" id="KW-0472">Membrane</keyword>
<dbReference type="Pfam" id="PF20088">
    <property type="entry name" value="DUF6480"/>
    <property type="match status" value="1"/>
</dbReference>
<evidence type="ECO:0000313" key="4">
    <source>
        <dbReference type="Proteomes" id="UP000660975"/>
    </source>
</evidence>
<dbReference type="GeneID" id="95071297"/>
<reference evidence="3" key="2">
    <citation type="submission" date="2020-09" db="EMBL/GenBank/DDBJ databases">
        <authorList>
            <person name="Sun Q."/>
            <person name="Ohkuma M."/>
        </authorList>
    </citation>
    <scope>NUCLEOTIDE SEQUENCE</scope>
    <source>
        <strain evidence="3">JCM 4136</strain>
    </source>
</reference>
<feature type="compositionally biased region" description="Basic residues" evidence="1">
    <location>
        <begin position="1"/>
        <end position="10"/>
    </location>
</feature>
<dbReference type="EMBL" id="BMSC01000008">
    <property type="protein sequence ID" value="GGU73525.1"/>
    <property type="molecule type" value="Genomic_DNA"/>
</dbReference>
<evidence type="ECO:0000256" key="1">
    <source>
        <dbReference type="SAM" id="MobiDB-lite"/>
    </source>
</evidence>
<evidence type="ECO:0000256" key="2">
    <source>
        <dbReference type="SAM" id="Phobius"/>
    </source>
</evidence>
<comment type="caution">
    <text evidence="3">The sequence shown here is derived from an EMBL/GenBank/DDBJ whole genome shotgun (WGS) entry which is preliminary data.</text>
</comment>
<protein>
    <submittedName>
        <fullName evidence="3">Uncharacterized protein</fullName>
    </submittedName>
</protein>